<reference evidence="1" key="2">
    <citation type="submission" date="2020-07" db="EMBL/GenBank/DDBJ databases">
        <authorList>
            <person name="Vera ALvarez R."/>
            <person name="Arias-Moreno D.M."/>
            <person name="Jimenez-Jacinto V."/>
            <person name="Jimenez-Bremont J.F."/>
            <person name="Swaminathan K."/>
            <person name="Moose S.P."/>
            <person name="Guerrero-Gonzalez M.L."/>
            <person name="Marino-Ramirez L."/>
            <person name="Landsman D."/>
            <person name="Rodriguez-Kessler M."/>
            <person name="Delgado-Sanchez P."/>
        </authorList>
    </citation>
    <scope>NUCLEOTIDE SEQUENCE</scope>
    <source>
        <tissue evidence="1">Cladode</tissue>
    </source>
</reference>
<dbReference type="AlphaFoldDB" id="A0A7C8ZL42"/>
<name>A0A7C8ZL42_OPUST</name>
<reference evidence="1" key="1">
    <citation type="journal article" date="2013" name="J. Plant Res.">
        <title>Effect of fungi and light on seed germination of three Opuntia species from semiarid lands of central Mexico.</title>
        <authorList>
            <person name="Delgado-Sanchez P."/>
            <person name="Jimenez-Bremont J.F."/>
            <person name="Guerrero-Gonzalez Mde L."/>
            <person name="Flores J."/>
        </authorList>
    </citation>
    <scope>NUCLEOTIDE SEQUENCE</scope>
    <source>
        <tissue evidence="1">Cladode</tissue>
    </source>
</reference>
<evidence type="ECO:0000313" key="1">
    <source>
        <dbReference type="EMBL" id="MBA4644850.1"/>
    </source>
</evidence>
<proteinExistence type="predicted"/>
<sequence length="112" mass="12223">MVSGGTPVTTSTTTSFRARRRAVLEPTKKFLESSISPGGRTRPTWRIRACPPLLRARVLNMERLLPAPKSRSKTAIWSSVAGAPVLAPSKRIRWCTVAAPALHSSRNLACFP</sequence>
<protein>
    <submittedName>
        <fullName evidence="1">Uncharacterized protein</fullName>
    </submittedName>
</protein>
<dbReference type="EMBL" id="GISG01140321">
    <property type="protein sequence ID" value="MBA4644850.1"/>
    <property type="molecule type" value="Transcribed_RNA"/>
</dbReference>
<organism evidence="1">
    <name type="scientific">Opuntia streptacantha</name>
    <name type="common">Prickly pear cactus</name>
    <name type="synonym">Opuntia cardona</name>
    <dbReference type="NCBI Taxonomy" id="393608"/>
    <lineage>
        <taxon>Eukaryota</taxon>
        <taxon>Viridiplantae</taxon>
        <taxon>Streptophyta</taxon>
        <taxon>Embryophyta</taxon>
        <taxon>Tracheophyta</taxon>
        <taxon>Spermatophyta</taxon>
        <taxon>Magnoliopsida</taxon>
        <taxon>eudicotyledons</taxon>
        <taxon>Gunneridae</taxon>
        <taxon>Pentapetalae</taxon>
        <taxon>Caryophyllales</taxon>
        <taxon>Cactineae</taxon>
        <taxon>Cactaceae</taxon>
        <taxon>Opuntioideae</taxon>
        <taxon>Opuntia</taxon>
    </lineage>
</organism>
<accession>A0A7C8ZL42</accession>